<dbReference type="Pfam" id="PF01266">
    <property type="entry name" value="DAO"/>
    <property type="match status" value="1"/>
</dbReference>
<dbReference type="GO" id="GO:0005737">
    <property type="term" value="C:cytoplasm"/>
    <property type="evidence" value="ECO:0007669"/>
    <property type="project" value="TreeGrafter"/>
</dbReference>
<evidence type="ECO:0000259" key="2">
    <source>
        <dbReference type="Pfam" id="PF01266"/>
    </source>
</evidence>
<proteinExistence type="predicted"/>
<dbReference type="PANTHER" id="PTHR13847:SF289">
    <property type="entry name" value="GLYCINE OXIDASE"/>
    <property type="match status" value="1"/>
</dbReference>
<accession>A0A1N7S356</accession>
<keyword evidence="1" id="KW-0560">Oxidoreductase</keyword>
<evidence type="ECO:0000313" key="4">
    <source>
        <dbReference type="Proteomes" id="UP000187012"/>
    </source>
</evidence>
<dbReference type="RefSeq" id="WP_094780261.1">
    <property type="nucleotide sequence ID" value="NZ_CYGX02000031.1"/>
</dbReference>
<name>A0A1N7S356_9BURK</name>
<feature type="domain" description="FAD dependent oxidoreductase" evidence="2">
    <location>
        <begin position="3"/>
        <end position="396"/>
    </location>
</feature>
<dbReference type="Proteomes" id="UP000187012">
    <property type="component" value="Unassembled WGS sequence"/>
</dbReference>
<keyword evidence="4" id="KW-1185">Reference proteome</keyword>
<protein>
    <submittedName>
        <fullName evidence="3">D-amino-acid dehydrogenase</fullName>
    </submittedName>
</protein>
<dbReference type="InterPro" id="IPR036188">
    <property type="entry name" value="FAD/NAD-bd_sf"/>
</dbReference>
<organism evidence="3 4">
    <name type="scientific">Paraburkholderia ribeironis</name>
    <dbReference type="NCBI Taxonomy" id="1247936"/>
    <lineage>
        <taxon>Bacteria</taxon>
        <taxon>Pseudomonadati</taxon>
        <taxon>Pseudomonadota</taxon>
        <taxon>Betaproteobacteria</taxon>
        <taxon>Burkholderiales</taxon>
        <taxon>Burkholderiaceae</taxon>
        <taxon>Paraburkholderia</taxon>
    </lineage>
</organism>
<dbReference type="EMBL" id="CYGX02000031">
    <property type="protein sequence ID" value="SIT41407.1"/>
    <property type="molecule type" value="Genomic_DNA"/>
</dbReference>
<reference evidence="3 4" key="1">
    <citation type="submission" date="2016-12" db="EMBL/GenBank/DDBJ databases">
        <authorList>
            <person name="Song W.-J."/>
            <person name="Kurnit D.M."/>
        </authorList>
    </citation>
    <scope>NUCLEOTIDE SEQUENCE [LARGE SCALE GENOMIC DNA]</scope>
    <source>
        <strain evidence="3 4">STM7296</strain>
    </source>
</reference>
<dbReference type="AlphaFoldDB" id="A0A1N7S356"/>
<dbReference type="SUPFAM" id="SSF51905">
    <property type="entry name" value="FAD/NAD(P)-binding domain"/>
    <property type="match status" value="1"/>
</dbReference>
<gene>
    <name evidence="3" type="ORF">BN2475_310008</name>
</gene>
<dbReference type="OrthoDB" id="18526at2"/>
<evidence type="ECO:0000313" key="3">
    <source>
        <dbReference type="EMBL" id="SIT41407.1"/>
    </source>
</evidence>
<sequence>MEDVIVIGAGVIGCSAALNLAKLGLQVQIIDSEPPGSGCSFGNAGIIAVDHVAPLASPQTVAGIPRMLLEQDGPLRVNKLGVPRMTPWMLRFVAQSTPSNYRRNTEALASLVTVAAQAWKRLIESAVIPRELYRDIGALYVFERPEKAEDQRRNLEVLDRFHVEYKHLTASQVRDDYLPALTRDISHARFMPGMSSVANPQRIVQSLFEAARAAGTTYTQARVTNLSVSPDGSVQVYAGETTLTARKLLIAAGARSDQLTARLGLRIPLTNERGYHVELREPSVEHLRVPVSFVERGFTCNPMENGIRLPGTVELGAGENPDWRRADILLAQFARLFPDLAAPRESSRWYGDRPTLPDYLPMIDALPSARNVFVASGHQHLGLTLGPLTGELVSQLMTDRATAVNFKPFSASRFH</sequence>
<dbReference type="STRING" id="1247936.BN2475_310008"/>
<dbReference type="GO" id="GO:0016491">
    <property type="term" value="F:oxidoreductase activity"/>
    <property type="evidence" value="ECO:0007669"/>
    <property type="project" value="UniProtKB-KW"/>
</dbReference>
<dbReference type="SUPFAM" id="SSF54373">
    <property type="entry name" value="FAD-linked reductases, C-terminal domain"/>
    <property type="match status" value="1"/>
</dbReference>
<evidence type="ECO:0000256" key="1">
    <source>
        <dbReference type="ARBA" id="ARBA00023002"/>
    </source>
</evidence>
<dbReference type="Gene3D" id="3.30.9.10">
    <property type="entry name" value="D-Amino Acid Oxidase, subunit A, domain 2"/>
    <property type="match status" value="1"/>
</dbReference>
<dbReference type="Gene3D" id="3.50.50.60">
    <property type="entry name" value="FAD/NAD(P)-binding domain"/>
    <property type="match status" value="2"/>
</dbReference>
<dbReference type="InterPro" id="IPR006076">
    <property type="entry name" value="FAD-dep_OxRdtase"/>
</dbReference>
<dbReference type="PANTHER" id="PTHR13847">
    <property type="entry name" value="SARCOSINE DEHYDROGENASE-RELATED"/>
    <property type="match status" value="1"/>
</dbReference>